<evidence type="ECO:0000313" key="3">
    <source>
        <dbReference type="EMBL" id="SDB90202.1"/>
    </source>
</evidence>
<dbReference type="GO" id="GO:0006355">
    <property type="term" value="P:regulation of DNA-templated transcription"/>
    <property type="evidence" value="ECO:0007669"/>
    <property type="project" value="InterPro"/>
</dbReference>
<name>A0A1G6H7G2_9ACTN</name>
<dbReference type="SUPFAM" id="SSF52172">
    <property type="entry name" value="CheY-like"/>
    <property type="match status" value="1"/>
</dbReference>
<protein>
    <submittedName>
        <fullName evidence="3">DNA-binding response regulator, NarL/FixJ family, contains REC and HTH domains</fullName>
    </submittedName>
</protein>
<dbReference type="AlphaFoldDB" id="A0A1G6H7G2"/>
<proteinExistence type="predicted"/>
<dbReference type="InterPro" id="IPR000792">
    <property type="entry name" value="Tscrpt_reg_LuxR_C"/>
</dbReference>
<dbReference type="Gene3D" id="3.40.50.2300">
    <property type="match status" value="1"/>
</dbReference>
<dbReference type="EMBL" id="FMYF01000007">
    <property type="protein sequence ID" value="SDB90202.1"/>
    <property type="molecule type" value="Genomic_DNA"/>
</dbReference>
<dbReference type="SUPFAM" id="SSF46894">
    <property type="entry name" value="C-terminal effector domain of the bipartite response regulators"/>
    <property type="match status" value="1"/>
</dbReference>
<feature type="domain" description="HTH luxR-type" evidence="2">
    <location>
        <begin position="143"/>
        <end position="208"/>
    </location>
</feature>
<dbReference type="Proteomes" id="UP000199086">
    <property type="component" value="Unassembled WGS sequence"/>
</dbReference>
<gene>
    <name evidence="3" type="ORF">GA0111570_10786</name>
</gene>
<dbReference type="GO" id="GO:0003677">
    <property type="term" value="F:DNA binding"/>
    <property type="evidence" value="ECO:0007669"/>
    <property type="project" value="UniProtKB-KW"/>
</dbReference>
<dbReference type="InterPro" id="IPR016032">
    <property type="entry name" value="Sig_transdc_resp-reg_C-effctor"/>
</dbReference>
<accession>A0A1G6H7G2</accession>
<organism evidence="3 4">
    <name type="scientific">Raineyella antarctica</name>
    <dbReference type="NCBI Taxonomy" id="1577474"/>
    <lineage>
        <taxon>Bacteria</taxon>
        <taxon>Bacillati</taxon>
        <taxon>Actinomycetota</taxon>
        <taxon>Actinomycetes</taxon>
        <taxon>Propionibacteriales</taxon>
        <taxon>Propionibacteriaceae</taxon>
        <taxon>Raineyella</taxon>
    </lineage>
</organism>
<dbReference type="PRINTS" id="PR00038">
    <property type="entry name" value="HTHLUXR"/>
</dbReference>
<dbReference type="Pfam" id="PF00196">
    <property type="entry name" value="GerE"/>
    <property type="match status" value="1"/>
</dbReference>
<dbReference type="InterPro" id="IPR011006">
    <property type="entry name" value="CheY-like_superfamily"/>
</dbReference>
<dbReference type="InterPro" id="IPR039420">
    <property type="entry name" value="WalR-like"/>
</dbReference>
<evidence type="ECO:0000256" key="1">
    <source>
        <dbReference type="ARBA" id="ARBA00023125"/>
    </source>
</evidence>
<dbReference type="CDD" id="cd06170">
    <property type="entry name" value="LuxR_C_like"/>
    <property type="match status" value="1"/>
</dbReference>
<sequence length="219" mass="24029">MEQGPLTLSINNDHELVLRGLHAMLEPFSDRVHIVELDSKLPTIHPVDVTLYDTYAMGRLDTIRLGEAVKNPATGRVVIYTWAISPDLLARAESLGVSGVISKRVSAAQLVEALERVHAGEHVISLDVEEQHLDAPTDGNGDWPGRAAGLTQRQSEVIALINKGMSNQEIAEATYLSPNTVKSYIKAAYRTIGVSNRTQAVLWSIENGFTEDRVRLLPD</sequence>
<dbReference type="PANTHER" id="PTHR43214">
    <property type="entry name" value="TWO-COMPONENT RESPONSE REGULATOR"/>
    <property type="match status" value="1"/>
</dbReference>
<reference evidence="3 4" key="1">
    <citation type="submission" date="2016-06" db="EMBL/GenBank/DDBJ databases">
        <authorList>
            <person name="Olsen C.W."/>
            <person name="Carey S."/>
            <person name="Hinshaw L."/>
            <person name="Karasin A.I."/>
        </authorList>
    </citation>
    <scope>NUCLEOTIDE SEQUENCE [LARGE SCALE GENOMIC DNA]</scope>
    <source>
        <strain evidence="3 4">LZ-22</strain>
    </source>
</reference>
<dbReference type="PROSITE" id="PS50043">
    <property type="entry name" value="HTH_LUXR_2"/>
    <property type="match status" value="1"/>
</dbReference>
<keyword evidence="4" id="KW-1185">Reference proteome</keyword>
<dbReference type="STRING" id="1577474.GA0111570_10786"/>
<evidence type="ECO:0000259" key="2">
    <source>
        <dbReference type="PROSITE" id="PS50043"/>
    </source>
</evidence>
<evidence type="ECO:0000313" key="4">
    <source>
        <dbReference type="Proteomes" id="UP000199086"/>
    </source>
</evidence>
<keyword evidence="1 3" id="KW-0238">DNA-binding</keyword>
<dbReference type="SMART" id="SM00421">
    <property type="entry name" value="HTH_LUXR"/>
    <property type="match status" value="1"/>
</dbReference>